<evidence type="ECO:0000313" key="3">
    <source>
        <dbReference type="EMBL" id="NLV11420.1"/>
    </source>
</evidence>
<feature type="transmembrane region" description="Helical" evidence="2">
    <location>
        <begin position="113"/>
        <end position="134"/>
    </location>
</feature>
<feature type="region of interest" description="Disordered" evidence="1">
    <location>
        <begin position="1"/>
        <end position="24"/>
    </location>
</feature>
<feature type="transmembrane region" description="Helical" evidence="2">
    <location>
        <begin position="33"/>
        <end position="54"/>
    </location>
</feature>
<dbReference type="EMBL" id="WOYG01000001">
    <property type="protein sequence ID" value="NLV11420.1"/>
    <property type="molecule type" value="Genomic_DNA"/>
</dbReference>
<dbReference type="Proteomes" id="UP000608662">
    <property type="component" value="Unassembled WGS sequence"/>
</dbReference>
<proteinExistence type="predicted"/>
<protein>
    <submittedName>
        <fullName evidence="3">Uncharacterized protein</fullName>
    </submittedName>
</protein>
<name>A0A847UIH9_9EURY</name>
<gene>
    <name evidence="3" type="ORF">GOC74_15945</name>
</gene>
<organism evidence="3 4">
    <name type="scientific">Halomicrobium mukohataei</name>
    <dbReference type="NCBI Taxonomy" id="57705"/>
    <lineage>
        <taxon>Archaea</taxon>
        <taxon>Methanobacteriati</taxon>
        <taxon>Methanobacteriota</taxon>
        <taxon>Stenosarchaea group</taxon>
        <taxon>Halobacteria</taxon>
        <taxon>Halobacteriales</taxon>
        <taxon>Haloarculaceae</taxon>
        <taxon>Halomicrobium</taxon>
    </lineage>
</organism>
<keyword evidence="2" id="KW-0472">Membrane</keyword>
<accession>A0A847UIH9</accession>
<feature type="transmembrane region" description="Helical" evidence="2">
    <location>
        <begin position="60"/>
        <end position="80"/>
    </location>
</feature>
<feature type="transmembrane region" description="Helical" evidence="2">
    <location>
        <begin position="87"/>
        <end position="107"/>
    </location>
</feature>
<dbReference type="AlphaFoldDB" id="A0A847UIH9"/>
<sequence>MPAPDEDGRERSGGRRPSDLSLRSGEPRIGGRLVAALAEGLGLTLVANGFYLPLSGPDSTWGHLALAAFGGVVVLAGVIAHRGDTPWLATPFPLVGLGLLATTPGFGVGSLSVTAWANLAALATIGALPLVWYLRQRATARHRARKRV</sequence>
<feature type="compositionally biased region" description="Basic and acidic residues" evidence="1">
    <location>
        <begin position="1"/>
        <end position="18"/>
    </location>
</feature>
<keyword evidence="2" id="KW-0812">Transmembrane</keyword>
<dbReference type="OrthoDB" id="376681at2157"/>
<dbReference type="RefSeq" id="WP_170095100.1">
    <property type="nucleotide sequence ID" value="NZ_WOYG01000001.1"/>
</dbReference>
<evidence type="ECO:0000256" key="2">
    <source>
        <dbReference type="SAM" id="Phobius"/>
    </source>
</evidence>
<comment type="caution">
    <text evidence="3">The sequence shown here is derived from an EMBL/GenBank/DDBJ whole genome shotgun (WGS) entry which is preliminary data.</text>
</comment>
<reference evidence="3" key="1">
    <citation type="submission" date="2019-12" db="EMBL/GenBank/DDBJ databases">
        <title>Whole-genome sequence of Halomicrobium mukohataei pws1.</title>
        <authorList>
            <person name="Verma D.K."/>
            <person name="Gopal K."/>
            <person name="Prasad E.S."/>
        </authorList>
    </citation>
    <scope>NUCLEOTIDE SEQUENCE</scope>
    <source>
        <strain evidence="3">Pws1</strain>
    </source>
</reference>
<evidence type="ECO:0000256" key="1">
    <source>
        <dbReference type="SAM" id="MobiDB-lite"/>
    </source>
</evidence>
<keyword evidence="2" id="KW-1133">Transmembrane helix</keyword>
<evidence type="ECO:0000313" key="4">
    <source>
        <dbReference type="Proteomes" id="UP000608662"/>
    </source>
</evidence>